<dbReference type="AlphaFoldDB" id="A0A0D2NAC2"/>
<reference evidence="1 2" key="1">
    <citation type="journal article" date="2013" name="BMC Genomics">
        <title>Reconstruction of the lipid metabolism for the microalga Monoraphidium neglectum from its genome sequence reveals characteristics suitable for biofuel production.</title>
        <authorList>
            <person name="Bogen C."/>
            <person name="Al-Dilaimi A."/>
            <person name="Albersmeier A."/>
            <person name="Wichmann J."/>
            <person name="Grundmann M."/>
            <person name="Rupp O."/>
            <person name="Lauersen K.J."/>
            <person name="Blifernez-Klassen O."/>
            <person name="Kalinowski J."/>
            <person name="Goesmann A."/>
            <person name="Mussgnug J.H."/>
            <person name="Kruse O."/>
        </authorList>
    </citation>
    <scope>NUCLEOTIDE SEQUENCE [LARGE SCALE GENOMIC DNA]</scope>
    <source>
        <strain evidence="1 2">SAG 48.87</strain>
    </source>
</reference>
<dbReference type="Gene3D" id="2.60.200.20">
    <property type="match status" value="1"/>
</dbReference>
<dbReference type="RefSeq" id="XP_013901540.1">
    <property type="nucleotide sequence ID" value="XM_014046086.1"/>
</dbReference>
<evidence type="ECO:0000313" key="2">
    <source>
        <dbReference type="Proteomes" id="UP000054498"/>
    </source>
</evidence>
<sequence length="119" mass="12519">MDTTLAIEDFTQCLDPSEDASQGQQAGSLVLVAEGGEQRRFPLFSGANIVGRAPPALVSEAQREEEWAAACNLPGGAHGVFIPDPTLSSPHALVAVEGAFCRVKDLGSRNKARANRSSK</sequence>
<dbReference type="InterPro" id="IPR008984">
    <property type="entry name" value="SMAD_FHA_dom_sf"/>
</dbReference>
<dbReference type="EMBL" id="KK101029">
    <property type="protein sequence ID" value="KIZ02521.1"/>
    <property type="molecule type" value="Genomic_DNA"/>
</dbReference>
<gene>
    <name evidence="1" type="ORF">MNEG_5440</name>
</gene>
<name>A0A0D2NAC2_9CHLO</name>
<dbReference type="GeneID" id="25738317"/>
<accession>A0A0D2NAC2</accession>
<protein>
    <submittedName>
        <fullName evidence="1">Uncharacterized protein</fullName>
    </submittedName>
</protein>
<keyword evidence="2" id="KW-1185">Reference proteome</keyword>
<dbReference type="SUPFAM" id="SSF49879">
    <property type="entry name" value="SMAD/FHA domain"/>
    <property type="match status" value="1"/>
</dbReference>
<evidence type="ECO:0000313" key="1">
    <source>
        <dbReference type="EMBL" id="KIZ02521.1"/>
    </source>
</evidence>
<dbReference type="KEGG" id="mng:MNEG_5440"/>
<proteinExistence type="predicted"/>
<dbReference type="Proteomes" id="UP000054498">
    <property type="component" value="Unassembled WGS sequence"/>
</dbReference>
<organism evidence="1 2">
    <name type="scientific">Monoraphidium neglectum</name>
    <dbReference type="NCBI Taxonomy" id="145388"/>
    <lineage>
        <taxon>Eukaryota</taxon>
        <taxon>Viridiplantae</taxon>
        <taxon>Chlorophyta</taxon>
        <taxon>core chlorophytes</taxon>
        <taxon>Chlorophyceae</taxon>
        <taxon>CS clade</taxon>
        <taxon>Sphaeropleales</taxon>
        <taxon>Selenastraceae</taxon>
        <taxon>Monoraphidium</taxon>
    </lineage>
</organism>